<dbReference type="Proteomes" id="UP000677228">
    <property type="component" value="Unassembled WGS sequence"/>
</dbReference>
<feature type="non-terminal residue" evidence="2">
    <location>
        <position position="1"/>
    </location>
</feature>
<dbReference type="AlphaFoldDB" id="A0A8S2FB94"/>
<sequence length="63" mass="7554">QLQEKLKQYKLVDLENSRLETELDAHKQEIISLRQERDALLSTISKLDVELTRSEYIRLQQQK</sequence>
<protein>
    <submittedName>
        <fullName evidence="2">Uncharacterized protein</fullName>
    </submittedName>
</protein>
<dbReference type="EMBL" id="CAJNOK010026744">
    <property type="protein sequence ID" value="CAF1407999.1"/>
    <property type="molecule type" value="Genomic_DNA"/>
</dbReference>
<name>A0A8S2FB94_9BILA</name>
<dbReference type="Proteomes" id="UP000682733">
    <property type="component" value="Unassembled WGS sequence"/>
</dbReference>
<reference evidence="2" key="1">
    <citation type="submission" date="2021-02" db="EMBL/GenBank/DDBJ databases">
        <authorList>
            <person name="Nowell W R."/>
        </authorList>
    </citation>
    <scope>NUCLEOTIDE SEQUENCE</scope>
</reference>
<comment type="caution">
    <text evidence="2">The sequence shown here is derived from an EMBL/GenBank/DDBJ whole genome shotgun (WGS) entry which is preliminary data.</text>
</comment>
<evidence type="ECO:0000313" key="4">
    <source>
        <dbReference type="Proteomes" id="UP000677228"/>
    </source>
</evidence>
<evidence type="ECO:0000313" key="3">
    <source>
        <dbReference type="EMBL" id="CAF4213116.1"/>
    </source>
</evidence>
<organism evidence="2 4">
    <name type="scientific">Didymodactylos carnosus</name>
    <dbReference type="NCBI Taxonomy" id="1234261"/>
    <lineage>
        <taxon>Eukaryota</taxon>
        <taxon>Metazoa</taxon>
        <taxon>Spiralia</taxon>
        <taxon>Gnathifera</taxon>
        <taxon>Rotifera</taxon>
        <taxon>Eurotatoria</taxon>
        <taxon>Bdelloidea</taxon>
        <taxon>Philodinida</taxon>
        <taxon>Philodinidae</taxon>
        <taxon>Didymodactylos</taxon>
    </lineage>
</organism>
<keyword evidence="1" id="KW-0175">Coiled coil</keyword>
<evidence type="ECO:0000256" key="1">
    <source>
        <dbReference type="SAM" id="Coils"/>
    </source>
</evidence>
<evidence type="ECO:0000313" key="2">
    <source>
        <dbReference type="EMBL" id="CAF1407999.1"/>
    </source>
</evidence>
<dbReference type="EMBL" id="CAJOBA010048486">
    <property type="protein sequence ID" value="CAF4213116.1"/>
    <property type="molecule type" value="Genomic_DNA"/>
</dbReference>
<feature type="coiled-coil region" evidence="1">
    <location>
        <begin position="9"/>
        <end position="43"/>
    </location>
</feature>
<proteinExistence type="predicted"/>
<gene>
    <name evidence="2" type="ORF">OVA965_LOCUS33273</name>
    <name evidence="3" type="ORF">TMI583_LOCUS34156</name>
</gene>
<accession>A0A8S2FB94</accession>